<comment type="caution">
    <text evidence="2">The sequence shown here is derived from an EMBL/GenBank/DDBJ whole genome shotgun (WGS) entry which is preliminary data.</text>
</comment>
<accession>A0AAV4B3J0</accession>
<name>A0AAV4B3J0_9GAST</name>
<protein>
    <submittedName>
        <fullName evidence="2">Uncharacterized protein</fullName>
    </submittedName>
</protein>
<gene>
    <name evidence="2" type="ORF">PoB_004064300</name>
</gene>
<dbReference type="AlphaFoldDB" id="A0AAV4B3J0"/>
<reference evidence="2 3" key="1">
    <citation type="journal article" date="2021" name="Elife">
        <title>Chloroplast acquisition without the gene transfer in kleptoplastic sea slugs, Plakobranchus ocellatus.</title>
        <authorList>
            <person name="Maeda T."/>
            <person name="Takahashi S."/>
            <person name="Yoshida T."/>
            <person name="Shimamura S."/>
            <person name="Takaki Y."/>
            <person name="Nagai Y."/>
            <person name="Toyoda A."/>
            <person name="Suzuki Y."/>
            <person name="Arimoto A."/>
            <person name="Ishii H."/>
            <person name="Satoh N."/>
            <person name="Nishiyama T."/>
            <person name="Hasebe M."/>
            <person name="Maruyama T."/>
            <person name="Minagawa J."/>
            <person name="Obokata J."/>
            <person name="Shigenobu S."/>
        </authorList>
    </citation>
    <scope>NUCLEOTIDE SEQUENCE [LARGE SCALE GENOMIC DNA]</scope>
</reference>
<organism evidence="2 3">
    <name type="scientific">Plakobranchus ocellatus</name>
    <dbReference type="NCBI Taxonomy" id="259542"/>
    <lineage>
        <taxon>Eukaryota</taxon>
        <taxon>Metazoa</taxon>
        <taxon>Spiralia</taxon>
        <taxon>Lophotrochozoa</taxon>
        <taxon>Mollusca</taxon>
        <taxon>Gastropoda</taxon>
        <taxon>Heterobranchia</taxon>
        <taxon>Euthyneura</taxon>
        <taxon>Panpulmonata</taxon>
        <taxon>Sacoglossa</taxon>
        <taxon>Placobranchoidea</taxon>
        <taxon>Plakobranchidae</taxon>
        <taxon>Plakobranchus</taxon>
    </lineage>
</organism>
<evidence type="ECO:0000313" key="2">
    <source>
        <dbReference type="EMBL" id="GFO14138.1"/>
    </source>
</evidence>
<evidence type="ECO:0000256" key="1">
    <source>
        <dbReference type="SAM" id="MobiDB-lite"/>
    </source>
</evidence>
<evidence type="ECO:0000313" key="3">
    <source>
        <dbReference type="Proteomes" id="UP000735302"/>
    </source>
</evidence>
<dbReference type="Proteomes" id="UP000735302">
    <property type="component" value="Unassembled WGS sequence"/>
</dbReference>
<feature type="region of interest" description="Disordered" evidence="1">
    <location>
        <begin position="70"/>
        <end position="91"/>
    </location>
</feature>
<dbReference type="EMBL" id="BLXT01004527">
    <property type="protein sequence ID" value="GFO14138.1"/>
    <property type="molecule type" value="Genomic_DNA"/>
</dbReference>
<proteinExistence type="predicted"/>
<sequence>MSSRSSSTTSHQQQYQHQHQHSIVEAATALVVALTIAEAVAAIATVLASSVHTGLVSQPLYLRRYHLPGTKKEGTSSEATPAAPAPHPSPACRDFTVNLVGGLSGYSTLPKGLPQASGEKEAP</sequence>
<keyword evidence="3" id="KW-1185">Reference proteome</keyword>